<keyword evidence="3" id="KW-1185">Reference proteome</keyword>
<evidence type="ECO:0000313" key="2">
    <source>
        <dbReference type="EMBL" id="RBP39166.1"/>
    </source>
</evidence>
<keyword evidence="2" id="KW-0489">Methyltransferase</keyword>
<dbReference type="InterPro" id="IPR029063">
    <property type="entry name" value="SAM-dependent_MTases_sf"/>
</dbReference>
<dbReference type="Gene3D" id="3.40.50.150">
    <property type="entry name" value="Vaccinia Virus protein VP39"/>
    <property type="match status" value="1"/>
</dbReference>
<protein>
    <submittedName>
        <fullName evidence="2">Methyltransferase family protein</fullName>
    </submittedName>
</protein>
<dbReference type="EMBL" id="QNRR01000010">
    <property type="protein sequence ID" value="RBP39166.1"/>
    <property type="molecule type" value="Genomic_DNA"/>
</dbReference>
<feature type="domain" description="Methyltransferase type 11" evidence="1">
    <location>
        <begin position="55"/>
        <end position="149"/>
    </location>
</feature>
<dbReference type="SUPFAM" id="SSF53335">
    <property type="entry name" value="S-adenosyl-L-methionine-dependent methyltransferases"/>
    <property type="match status" value="1"/>
</dbReference>
<reference evidence="2 3" key="1">
    <citation type="submission" date="2018-06" db="EMBL/GenBank/DDBJ databases">
        <title>Genomic Encyclopedia of Type Strains, Phase IV (KMG-IV): sequencing the most valuable type-strain genomes for metagenomic binning, comparative biology and taxonomic classification.</title>
        <authorList>
            <person name="Goeker M."/>
        </authorList>
    </citation>
    <scope>NUCLEOTIDE SEQUENCE [LARGE SCALE GENOMIC DNA]</scope>
    <source>
        <strain evidence="2 3">DSM 25532</strain>
    </source>
</reference>
<keyword evidence="2" id="KW-0808">Transferase</keyword>
<evidence type="ECO:0000313" key="3">
    <source>
        <dbReference type="Proteomes" id="UP000253426"/>
    </source>
</evidence>
<dbReference type="PANTHER" id="PTHR43591">
    <property type="entry name" value="METHYLTRANSFERASE"/>
    <property type="match status" value="1"/>
</dbReference>
<dbReference type="CDD" id="cd02440">
    <property type="entry name" value="AdoMet_MTases"/>
    <property type="match status" value="1"/>
</dbReference>
<dbReference type="AlphaFoldDB" id="A0A366HAH1"/>
<sequence length="278" mass="30790">MHANLITPSSIIASVKAQQKTAWESGNFGVVAQYNELAAEEFMSRLPLTSSMTVLDAACGTGNLAVIAAQLGCKTSGIDIASNLIAQARHRASHLGLNINYMEGDVEDLPYVANSFDAVISMFGVMFAPQPRKVVQEMLRVTKPGGVIALACWTQEGFIGHMFQVFRRHLPPPPISTPSPLEWGTESIVRDRLFNGIGLLRMTRRTTHLRYPFSPRETVDFFREYYGPTRKAFESLDVIGQKALLADLVRLQEEHNVSGNPEVTDTPAEYLEIVARRL</sequence>
<name>A0A366HAH1_9BACT</name>
<gene>
    <name evidence="2" type="ORF">DES53_110190</name>
</gene>
<evidence type="ECO:0000259" key="1">
    <source>
        <dbReference type="Pfam" id="PF08241"/>
    </source>
</evidence>
<proteinExistence type="predicted"/>
<dbReference type="RefSeq" id="WP_113960926.1">
    <property type="nucleotide sequence ID" value="NZ_QNRR01000010.1"/>
</dbReference>
<organism evidence="2 3">
    <name type="scientific">Roseimicrobium gellanilyticum</name>
    <dbReference type="NCBI Taxonomy" id="748857"/>
    <lineage>
        <taxon>Bacteria</taxon>
        <taxon>Pseudomonadati</taxon>
        <taxon>Verrucomicrobiota</taxon>
        <taxon>Verrucomicrobiia</taxon>
        <taxon>Verrucomicrobiales</taxon>
        <taxon>Verrucomicrobiaceae</taxon>
        <taxon>Roseimicrobium</taxon>
    </lineage>
</organism>
<dbReference type="GO" id="GO:0008757">
    <property type="term" value="F:S-adenosylmethionine-dependent methyltransferase activity"/>
    <property type="evidence" value="ECO:0007669"/>
    <property type="project" value="InterPro"/>
</dbReference>
<dbReference type="Pfam" id="PF08241">
    <property type="entry name" value="Methyltransf_11"/>
    <property type="match status" value="1"/>
</dbReference>
<dbReference type="OrthoDB" id="9772751at2"/>
<dbReference type="InterPro" id="IPR013216">
    <property type="entry name" value="Methyltransf_11"/>
</dbReference>
<accession>A0A366HAH1</accession>
<comment type="caution">
    <text evidence="2">The sequence shown here is derived from an EMBL/GenBank/DDBJ whole genome shotgun (WGS) entry which is preliminary data.</text>
</comment>
<dbReference type="Proteomes" id="UP000253426">
    <property type="component" value="Unassembled WGS sequence"/>
</dbReference>
<dbReference type="GO" id="GO:0032259">
    <property type="term" value="P:methylation"/>
    <property type="evidence" value="ECO:0007669"/>
    <property type="project" value="UniProtKB-KW"/>
</dbReference>